<proteinExistence type="inferred from homology"/>
<dbReference type="PANTHER" id="PTHR37479:SF1">
    <property type="entry name" value="CELL DIVISION PROTEIN FTSL"/>
    <property type="match status" value="1"/>
</dbReference>
<reference evidence="11" key="1">
    <citation type="submission" date="2018-05" db="EMBL/GenBank/DDBJ databases">
        <authorList>
            <person name="Li Y."/>
        </authorList>
    </citation>
    <scope>NUCLEOTIDE SEQUENCE [LARGE SCALE GENOMIC DNA]</scope>
    <source>
        <strain evidence="11">3d-2-2</strain>
    </source>
</reference>
<dbReference type="GO" id="GO:0032153">
    <property type="term" value="C:cell division site"/>
    <property type="evidence" value="ECO:0007669"/>
    <property type="project" value="UniProtKB-UniRule"/>
</dbReference>
<sequence length="99" mass="11108">MGRLVLCTVALLMLSALSLVSSRYQARQLFVAMEREQAQSREYEVEWRGLQVERAALTSNARIDRVAGELQMVPATPERTLYLTESQIGYVADTEGDAQ</sequence>
<dbReference type="GO" id="GO:0043093">
    <property type="term" value="P:FtsZ-dependent cytokinesis"/>
    <property type="evidence" value="ECO:0007669"/>
    <property type="project" value="UniProtKB-UniRule"/>
</dbReference>
<dbReference type="GO" id="GO:0005886">
    <property type="term" value="C:plasma membrane"/>
    <property type="evidence" value="ECO:0007669"/>
    <property type="project" value="UniProtKB-SubCell"/>
</dbReference>
<comment type="subcellular location">
    <subcellularLocation>
        <location evidence="8">Cell inner membrane</location>
        <topology evidence="8">Single-pass type II membrane protein</topology>
    </subcellularLocation>
    <subcellularLocation>
        <location evidence="1">Cell membrane</location>
        <topology evidence="1">Single-pass type II membrane protein</topology>
    </subcellularLocation>
    <text evidence="8">Localizes to the division septum where it forms a ring structure.</text>
</comment>
<keyword evidence="7 8" id="KW-0131">Cell cycle</keyword>
<evidence type="ECO:0000256" key="3">
    <source>
        <dbReference type="ARBA" id="ARBA00022618"/>
    </source>
</evidence>
<dbReference type="PANTHER" id="PTHR37479">
    <property type="entry name" value="CELL DIVISION PROTEIN FTSL"/>
    <property type="match status" value="1"/>
</dbReference>
<evidence type="ECO:0000256" key="7">
    <source>
        <dbReference type="ARBA" id="ARBA00023306"/>
    </source>
</evidence>
<comment type="caution">
    <text evidence="10">The sequence shown here is derived from an EMBL/GenBank/DDBJ whole genome shotgun (WGS) entry which is preliminary data.</text>
</comment>
<dbReference type="RefSeq" id="WP_109061978.1">
    <property type="nucleotide sequence ID" value="NZ_QETA01000004.1"/>
</dbReference>
<comment type="similarity">
    <text evidence="8">Belongs to the FtsL family.</text>
</comment>
<dbReference type="EMBL" id="QETA01000004">
    <property type="protein sequence ID" value="PWF22454.1"/>
    <property type="molecule type" value="Genomic_DNA"/>
</dbReference>
<dbReference type="Pfam" id="PF04999">
    <property type="entry name" value="FtsL"/>
    <property type="match status" value="1"/>
</dbReference>
<evidence type="ECO:0000256" key="8">
    <source>
        <dbReference type="HAMAP-Rule" id="MF_00910"/>
    </source>
</evidence>
<dbReference type="HAMAP" id="MF_00910">
    <property type="entry name" value="FtsL"/>
    <property type="match status" value="1"/>
</dbReference>
<comment type="subunit">
    <text evidence="8">Part of a complex composed of FtsB, FtsL and FtsQ.</text>
</comment>
<comment type="function">
    <text evidence="8">Essential cell division protein. May link together the upstream cell division proteins, which are predominantly cytoplasmic, with the downstream cell division proteins, which are predominantly periplasmic.</text>
</comment>
<evidence type="ECO:0000313" key="11">
    <source>
        <dbReference type="Proteomes" id="UP000245212"/>
    </source>
</evidence>
<keyword evidence="8" id="KW-0997">Cell inner membrane</keyword>
<evidence type="ECO:0000256" key="9">
    <source>
        <dbReference type="NCBIfam" id="TIGR02209"/>
    </source>
</evidence>
<organism evidence="10 11">
    <name type="scientific">Corticimicrobacter populi</name>
    <dbReference type="NCBI Taxonomy" id="2175229"/>
    <lineage>
        <taxon>Bacteria</taxon>
        <taxon>Pseudomonadati</taxon>
        <taxon>Pseudomonadota</taxon>
        <taxon>Betaproteobacteria</taxon>
        <taxon>Burkholderiales</taxon>
        <taxon>Alcaligenaceae</taxon>
        <taxon>Corticimicrobacter</taxon>
    </lineage>
</organism>
<keyword evidence="5 8" id="KW-1133">Transmembrane helix</keyword>
<dbReference type="InterPro" id="IPR011922">
    <property type="entry name" value="Cell_div_FtsL"/>
</dbReference>
<dbReference type="AlphaFoldDB" id="A0A2V1JY96"/>
<keyword evidence="11" id="KW-1185">Reference proteome</keyword>
<keyword evidence="2 8" id="KW-1003">Cell membrane</keyword>
<keyword evidence="4 8" id="KW-0812">Transmembrane</keyword>
<evidence type="ECO:0000256" key="5">
    <source>
        <dbReference type="ARBA" id="ARBA00022989"/>
    </source>
</evidence>
<evidence type="ECO:0000256" key="2">
    <source>
        <dbReference type="ARBA" id="ARBA00022475"/>
    </source>
</evidence>
<evidence type="ECO:0000256" key="1">
    <source>
        <dbReference type="ARBA" id="ARBA00004401"/>
    </source>
</evidence>
<gene>
    <name evidence="8 10" type="primary">ftsL</name>
    <name evidence="10" type="ORF">DD235_10135</name>
</gene>
<keyword evidence="3 8" id="KW-0132">Cell division</keyword>
<protein>
    <recommendedName>
        <fullName evidence="8 9">Cell division protein FtsL</fullName>
    </recommendedName>
</protein>
<evidence type="ECO:0000313" key="10">
    <source>
        <dbReference type="EMBL" id="PWF22454.1"/>
    </source>
</evidence>
<evidence type="ECO:0000256" key="4">
    <source>
        <dbReference type="ARBA" id="ARBA00022692"/>
    </source>
</evidence>
<dbReference type="Proteomes" id="UP000245212">
    <property type="component" value="Unassembled WGS sequence"/>
</dbReference>
<evidence type="ECO:0000256" key="6">
    <source>
        <dbReference type="ARBA" id="ARBA00023136"/>
    </source>
</evidence>
<dbReference type="NCBIfam" id="TIGR02209">
    <property type="entry name" value="ftsL_broad"/>
    <property type="match status" value="1"/>
</dbReference>
<accession>A0A2V1JY96</accession>
<keyword evidence="6 8" id="KW-0472">Membrane</keyword>
<name>A0A2V1JY96_9BURK</name>